<comment type="catalytic activity">
    <reaction evidence="12">
        <text>L-histidine(out) + L-arginine(in) = L-histidine(in) + L-arginine(out)</text>
        <dbReference type="Rhea" id="RHEA:71063"/>
        <dbReference type="ChEBI" id="CHEBI:32682"/>
        <dbReference type="ChEBI" id="CHEBI:57595"/>
    </reaction>
    <physiologicalReaction direction="left-to-right" evidence="12">
        <dbReference type="Rhea" id="RHEA:71064"/>
    </physiologicalReaction>
</comment>
<dbReference type="GO" id="GO:0016324">
    <property type="term" value="C:apical plasma membrane"/>
    <property type="evidence" value="ECO:0007669"/>
    <property type="project" value="UniProtKB-SubCell"/>
</dbReference>
<feature type="transmembrane region" description="Helical" evidence="19">
    <location>
        <begin position="129"/>
        <end position="152"/>
    </location>
</feature>
<evidence type="ECO:0000256" key="9">
    <source>
        <dbReference type="ARBA" id="ARBA00023157"/>
    </source>
</evidence>
<keyword evidence="7 19" id="KW-1133">Transmembrane helix</keyword>
<evidence type="ECO:0000256" key="3">
    <source>
        <dbReference type="ARBA" id="ARBA00022448"/>
    </source>
</evidence>
<accession>A0A8S3Z2C7</accession>
<evidence type="ECO:0000256" key="5">
    <source>
        <dbReference type="ARBA" id="ARBA00022553"/>
    </source>
</evidence>
<keyword evidence="5" id="KW-0597">Phosphoprotein</keyword>
<dbReference type="InterPro" id="IPR050598">
    <property type="entry name" value="AminoAcid_Transporter"/>
</dbReference>
<evidence type="ECO:0000256" key="13">
    <source>
        <dbReference type="ARBA" id="ARBA00052179"/>
    </source>
</evidence>
<organism evidence="20 21">
    <name type="scientific">Candidula unifasciata</name>
    <dbReference type="NCBI Taxonomy" id="100452"/>
    <lineage>
        <taxon>Eukaryota</taxon>
        <taxon>Metazoa</taxon>
        <taxon>Spiralia</taxon>
        <taxon>Lophotrochozoa</taxon>
        <taxon>Mollusca</taxon>
        <taxon>Gastropoda</taxon>
        <taxon>Heterobranchia</taxon>
        <taxon>Euthyneura</taxon>
        <taxon>Panpulmonata</taxon>
        <taxon>Eupulmonata</taxon>
        <taxon>Stylommatophora</taxon>
        <taxon>Helicina</taxon>
        <taxon>Helicoidea</taxon>
        <taxon>Geomitridae</taxon>
        <taxon>Candidula</taxon>
    </lineage>
</organism>
<evidence type="ECO:0000313" key="20">
    <source>
        <dbReference type="EMBL" id="CAG5121820.1"/>
    </source>
</evidence>
<dbReference type="OrthoDB" id="5982228at2759"/>
<feature type="transmembrane region" description="Helical" evidence="19">
    <location>
        <begin position="164"/>
        <end position="185"/>
    </location>
</feature>
<evidence type="ECO:0000256" key="12">
    <source>
        <dbReference type="ARBA" id="ARBA00051835"/>
    </source>
</evidence>
<dbReference type="PIRSF" id="PIRSF006060">
    <property type="entry name" value="AA_transporter"/>
    <property type="match status" value="1"/>
</dbReference>
<sequence>MQQELLEKPDKDPNVETENVGLKRNVGLISGIALIIGTMIGSGIFISPKGMFEGCGSVGLTLTLWCACGLLTTMGALVYAELGTMVPESGGEHAYLMYTFNRNRGGKPKRLCIKGSRSFSRAPAFLYDWVALFIIRPTMFAIMALALGTYAVKPFYPSCDPPSIVVKLVTAVAMSIIAAINIISVRAATLVQNITTFTKLIALGIISIGGIVMICKGSTEYISEGFQDTNNDPQKVAIAFYNGLWAFDGWNSLNFITEELKNPTKNLPLAIMIGIPLTTVCYVLANIGYLAVMSKEEIMLSHAVAVTWGDRMLGVVAWLIPCFVIASTFGSCNGCLFSSGRLSFSAGRDGHFPKFLSFLQIDRNTPMPAVLFTLSLSFCLIIPGDLSTLIDFFSFASWLFYGITTSALLILRVTEPGTHRPYKVPLPVPIIVLLASIYLVIAPIIQNPGIQFVYAVIFILSGLVVYVPFIYMGIHFKFMDSVTVFVQKLLRVAPASS</sequence>
<evidence type="ECO:0000256" key="11">
    <source>
        <dbReference type="ARBA" id="ARBA00051814"/>
    </source>
</evidence>
<comment type="caution">
    <text evidence="20">The sequence shown here is derived from an EMBL/GenBank/DDBJ whole genome shotgun (WGS) entry which is preliminary data.</text>
</comment>
<name>A0A8S3Z2C7_9EUPU</name>
<feature type="transmembrane region" description="Helical" evidence="19">
    <location>
        <begin position="58"/>
        <end position="80"/>
    </location>
</feature>
<feature type="transmembrane region" description="Helical" evidence="19">
    <location>
        <begin position="451"/>
        <end position="471"/>
    </location>
</feature>
<evidence type="ECO:0000313" key="21">
    <source>
        <dbReference type="Proteomes" id="UP000678393"/>
    </source>
</evidence>
<dbReference type="Pfam" id="PF13520">
    <property type="entry name" value="AA_permease_2"/>
    <property type="match status" value="1"/>
</dbReference>
<feature type="transmembrane region" description="Helical" evidence="19">
    <location>
        <begin position="365"/>
        <end position="383"/>
    </location>
</feature>
<keyword evidence="9" id="KW-1015">Disulfide bond</keyword>
<dbReference type="GO" id="GO:0015179">
    <property type="term" value="F:L-amino acid transmembrane transporter activity"/>
    <property type="evidence" value="ECO:0007669"/>
    <property type="project" value="TreeGrafter"/>
</dbReference>
<comment type="catalytic activity">
    <reaction evidence="10">
        <text>L-lysine(out) + L-arginine(in) = L-lysine(in) + L-arginine(out)</text>
        <dbReference type="Rhea" id="RHEA:70827"/>
        <dbReference type="ChEBI" id="CHEBI:32551"/>
        <dbReference type="ChEBI" id="CHEBI:32682"/>
    </reaction>
    <physiologicalReaction direction="left-to-right" evidence="10">
        <dbReference type="Rhea" id="RHEA:70828"/>
    </physiologicalReaction>
</comment>
<evidence type="ECO:0000256" key="10">
    <source>
        <dbReference type="ARBA" id="ARBA00051323"/>
    </source>
</evidence>
<evidence type="ECO:0000256" key="1">
    <source>
        <dbReference type="ARBA" id="ARBA00004424"/>
    </source>
</evidence>
<evidence type="ECO:0000256" key="8">
    <source>
        <dbReference type="ARBA" id="ARBA00023136"/>
    </source>
</evidence>
<comment type="subcellular location">
    <subcellularLocation>
        <location evidence="1">Apical cell membrane</location>
        <topology evidence="1">Multi-pass membrane protein</topology>
    </subcellularLocation>
</comment>
<evidence type="ECO:0000256" key="18">
    <source>
        <dbReference type="ARBA" id="ARBA00093193"/>
    </source>
</evidence>
<dbReference type="EMBL" id="CAJHNH020001169">
    <property type="protein sequence ID" value="CAG5121820.1"/>
    <property type="molecule type" value="Genomic_DNA"/>
</dbReference>
<feature type="transmembrane region" description="Helical" evidence="19">
    <location>
        <begin position="426"/>
        <end position="445"/>
    </location>
</feature>
<evidence type="ECO:0000256" key="2">
    <source>
        <dbReference type="ARBA" id="ARBA00009523"/>
    </source>
</evidence>
<evidence type="ECO:0000256" key="19">
    <source>
        <dbReference type="SAM" id="Phobius"/>
    </source>
</evidence>
<evidence type="ECO:0000256" key="16">
    <source>
        <dbReference type="ARBA" id="ARBA00079910"/>
    </source>
</evidence>
<dbReference type="PANTHER" id="PTHR11785">
    <property type="entry name" value="AMINO ACID TRANSPORTER"/>
    <property type="match status" value="1"/>
</dbReference>
<keyword evidence="3" id="KW-0813">Transport</keyword>
<proteinExistence type="inferred from homology"/>
<keyword evidence="4" id="KW-1003">Cell membrane</keyword>
<comment type="catalytic activity">
    <reaction evidence="13">
        <text>L-cysteine(out) + L-arginine(in) = L-cysteine(in) + L-arginine(out)</text>
        <dbReference type="Rhea" id="RHEA:71071"/>
        <dbReference type="ChEBI" id="CHEBI:32682"/>
        <dbReference type="ChEBI" id="CHEBI:35235"/>
    </reaction>
    <physiologicalReaction direction="left-to-right" evidence="13">
        <dbReference type="Rhea" id="RHEA:71072"/>
    </physiologicalReaction>
</comment>
<reference evidence="20" key="1">
    <citation type="submission" date="2021-04" db="EMBL/GenBank/DDBJ databases">
        <authorList>
            <consortium name="Molecular Ecology Group"/>
        </authorList>
    </citation>
    <scope>NUCLEOTIDE SEQUENCE</scope>
</reference>
<dbReference type="AlphaFoldDB" id="A0A8S3Z2C7"/>
<evidence type="ECO:0000256" key="7">
    <source>
        <dbReference type="ARBA" id="ARBA00022989"/>
    </source>
</evidence>
<dbReference type="PANTHER" id="PTHR11785:SF512">
    <property type="entry name" value="SOBREMESA, ISOFORM B"/>
    <property type="match status" value="1"/>
</dbReference>
<comment type="catalytic activity">
    <reaction evidence="18">
        <text>L-phenylalanine(out) + L-arginine(in) = L-phenylalanine(in) + L-arginine(out)</text>
        <dbReference type="Rhea" id="RHEA:71067"/>
        <dbReference type="ChEBI" id="CHEBI:32682"/>
        <dbReference type="ChEBI" id="CHEBI:58095"/>
    </reaction>
    <physiologicalReaction direction="left-to-right" evidence="18">
        <dbReference type="Rhea" id="RHEA:71068"/>
    </physiologicalReaction>
</comment>
<keyword evidence="6 19" id="KW-0812">Transmembrane</keyword>
<evidence type="ECO:0000256" key="14">
    <source>
        <dbReference type="ARBA" id="ARBA00052732"/>
    </source>
</evidence>
<dbReference type="FunFam" id="1.20.1740.10:FF:000015">
    <property type="entry name" value="B(0,+)-type amino acid transporter 1"/>
    <property type="match status" value="1"/>
</dbReference>
<evidence type="ECO:0000256" key="4">
    <source>
        <dbReference type="ARBA" id="ARBA00022475"/>
    </source>
</evidence>
<feature type="transmembrane region" description="Helical" evidence="19">
    <location>
        <begin position="312"/>
        <end position="344"/>
    </location>
</feature>
<feature type="transmembrane region" description="Helical" evidence="19">
    <location>
        <begin position="26"/>
        <end position="46"/>
    </location>
</feature>
<comment type="catalytic activity">
    <reaction evidence="11">
        <text>L-cystine(out) + L-arginine(in) = L-cystine(in) + L-arginine(out)</text>
        <dbReference type="Rhea" id="RHEA:71075"/>
        <dbReference type="ChEBI" id="CHEBI:32682"/>
        <dbReference type="ChEBI" id="CHEBI:35491"/>
    </reaction>
    <physiologicalReaction direction="left-to-right" evidence="11">
        <dbReference type="Rhea" id="RHEA:71076"/>
    </physiologicalReaction>
</comment>
<evidence type="ECO:0000256" key="17">
    <source>
        <dbReference type="ARBA" id="ARBA00083296"/>
    </source>
</evidence>
<comment type="similarity">
    <text evidence="2">Belongs to the amino acid-polyamine-organocation (APC) superfamily.</text>
</comment>
<feature type="transmembrane region" description="Helical" evidence="19">
    <location>
        <begin position="395"/>
        <end position="414"/>
    </location>
</feature>
<dbReference type="Proteomes" id="UP000678393">
    <property type="component" value="Unassembled WGS sequence"/>
</dbReference>
<keyword evidence="8 19" id="KW-0472">Membrane</keyword>
<protein>
    <recommendedName>
        <fullName evidence="15">b(0,+)-type amino acid transporter 1</fullName>
    </recommendedName>
    <alternativeName>
        <fullName evidence="16">Glycoprotein-associated amino acid transporter b0,+AT1</fullName>
    </alternativeName>
    <alternativeName>
        <fullName evidence="17">Solute carrier family 7 member 9</fullName>
    </alternativeName>
</protein>
<evidence type="ECO:0000256" key="15">
    <source>
        <dbReference type="ARBA" id="ARBA00074336"/>
    </source>
</evidence>
<keyword evidence="21" id="KW-1185">Reference proteome</keyword>
<dbReference type="Gene3D" id="1.20.1740.10">
    <property type="entry name" value="Amino acid/polyamine transporter I"/>
    <property type="match status" value="1"/>
</dbReference>
<feature type="transmembrane region" description="Helical" evidence="19">
    <location>
        <begin position="197"/>
        <end position="215"/>
    </location>
</feature>
<feature type="transmembrane region" description="Helical" evidence="19">
    <location>
        <begin position="269"/>
        <end position="292"/>
    </location>
</feature>
<evidence type="ECO:0000256" key="6">
    <source>
        <dbReference type="ARBA" id="ARBA00022692"/>
    </source>
</evidence>
<gene>
    <name evidence="20" type="ORF">CUNI_LOCUS7378</name>
</gene>
<comment type="catalytic activity">
    <reaction evidence="14">
        <text>L-leucine(out) + L-arginine(in) = L-leucine(in) + L-arginine(out)</text>
        <dbReference type="Rhea" id="RHEA:71059"/>
        <dbReference type="ChEBI" id="CHEBI:32682"/>
        <dbReference type="ChEBI" id="CHEBI:57427"/>
    </reaction>
    <physiologicalReaction direction="left-to-right" evidence="14">
        <dbReference type="Rhea" id="RHEA:71060"/>
    </physiologicalReaction>
</comment>
<dbReference type="InterPro" id="IPR002293">
    <property type="entry name" value="AA/rel_permease1"/>
</dbReference>